<evidence type="ECO:0000256" key="9">
    <source>
        <dbReference type="SAM" id="MobiDB-lite"/>
    </source>
</evidence>
<dbReference type="InterPro" id="IPR051089">
    <property type="entry name" value="prtT"/>
</dbReference>
<dbReference type="PROSITE" id="PS00463">
    <property type="entry name" value="ZN2_CY6_FUNGAL_1"/>
    <property type="match status" value="1"/>
</dbReference>
<dbReference type="PANTHER" id="PTHR31845:SF39">
    <property type="entry name" value="TRANSCRIPTION FACTOR PBCR-RELATED"/>
    <property type="match status" value="1"/>
</dbReference>
<evidence type="ECO:0000259" key="10">
    <source>
        <dbReference type="PROSITE" id="PS50048"/>
    </source>
</evidence>
<keyword evidence="5" id="KW-0238">DNA-binding</keyword>
<dbReference type="PROSITE" id="PS50048">
    <property type="entry name" value="ZN2_CY6_FUNGAL_2"/>
    <property type="match status" value="1"/>
</dbReference>
<feature type="coiled-coil region" evidence="8">
    <location>
        <begin position="97"/>
        <end position="124"/>
    </location>
</feature>
<feature type="compositionally biased region" description="Polar residues" evidence="9">
    <location>
        <begin position="684"/>
        <end position="710"/>
    </location>
</feature>
<evidence type="ECO:0000256" key="7">
    <source>
        <dbReference type="ARBA" id="ARBA00023242"/>
    </source>
</evidence>
<evidence type="ECO:0000256" key="6">
    <source>
        <dbReference type="ARBA" id="ARBA00023163"/>
    </source>
</evidence>
<dbReference type="GO" id="GO:0000981">
    <property type="term" value="F:DNA-binding transcription factor activity, RNA polymerase II-specific"/>
    <property type="evidence" value="ECO:0007669"/>
    <property type="project" value="InterPro"/>
</dbReference>
<keyword evidence="6" id="KW-0804">Transcription</keyword>
<dbReference type="CDD" id="cd12148">
    <property type="entry name" value="fungal_TF_MHR"/>
    <property type="match status" value="1"/>
</dbReference>
<comment type="caution">
    <text evidence="11">The sequence shown here is derived from an EMBL/GenBank/DDBJ whole genome shotgun (WGS) entry which is preliminary data.</text>
</comment>
<name>A0AAD6GCI8_9EURO</name>
<dbReference type="GO" id="GO:0008270">
    <property type="term" value="F:zinc ion binding"/>
    <property type="evidence" value="ECO:0007669"/>
    <property type="project" value="InterPro"/>
</dbReference>
<reference evidence="11 12" key="1">
    <citation type="journal article" date="2023" name="IMA Fungus">
        <title>Comparative genomic study of the Penicillium genus elucidates a diverse pangenome and 15 lateral gene transfer events.</title>
        <authorList>
            <person name="Petersen C."/>
            <person name="Sorensen T."/>
            <person name="Nielsen M.R."/>
            <person name="Sondergaard T.E."/>
            <person name="Sorensen J.L."/>
            <person name="Fitzpatrick D.A."/>
            <person name="Frisvad J.C."/>
            <person name="Nielsen K.L."/>
        </authorList>
    </citation>
    <scope>NUCLEOTIDE SEQUENCE [LARGE SCALE GENOMIC DNA]</scope>
    <source>
        <strain evidence="11 12">IBT 35679</strain>
    </source>
</reference>
<keyword evidence="7" id="KW-0539">Nucleus</keyword>
<evidence type="ECO:0000256" key="5">
    <source>
        <dbReference type="ARBA" id="ARBA00023125"/>
    </source>
</evidence>
<feature type="region of interest" description="Disordered" evidence="9">
    <location>
        <begin position="674"/>
        <end position="738"/>
    </location>
</feature>
<dbReference type="Gene3D" id="4.10.240.10">
    <property type="entry name" value="Zn(2)-C6 fungal-type DNA-binding domain"/>
    <property type="match status" value="1"/>
</dbReference>
<dbReference type="Proteomes" id="UP001220324">
    <property type="component" value="Unassembled WGS sequence"/>
</dbReference>
<evidence type="ECO:0000256" key="4">
    <source>
        <dbReference type="ARBA" id="ARBA00023015"/>
    </source>
</evidence>
<evidence type="ECO:0000256" key="3">
    <source>
        <dbReference type="ARBA" id="ARBA00022833"/>
    </source>
</evidence>
<keyword evidence="2" id="KW-0479">Metal-binding</keyword>
<dbReference type="GO" id="GO:0005634">
    <property type="term" value="C:nucleus"/>
    <property type="evidence" value="ECO:0007669"/>
    <property type="project" value="UniProtKB-SubCell"/>
</dbReference>
<sequence>RPTPPNYTMANYPEPPSHLSESHGARAFGTGLHHEEAPPTEPEDQPVEEIKRPRACEPCRQLKVRCDPNPSDPDGACKRCAKARRQCIVTAPTRKRQKKTDSRVTELERKIDALTATLQASHQSQLAVGAGTSAPQAHPQQNREQSSRLSREDQNVAGKKRRHDGFLVSQYPRPNSPSAEQIPKQPAKHWRVPLTRETPPGPKPDAGNEFMDVIDRGMLDINTAQAAFDHYVIEMGDEMPFVVFPPGTTMGKVRREKPTLFLAILGVAMGAIKKDLQMPLINESYRLIAEEVVIKGHKSLEIVQALLVVSIWYMTPDNLEELKFYQLIHMAVVVGMELGLNRRSNGDLKIVRIREIVIKRKTAPTTDLENPEARRTWVGCYLLAIQAAIALRRIQIVRWQPYMDESLQILENHPEALASDRRVIWWAKLGWIMEQAGLQLTTDDTQSIVSFADSKVRYTIKAFANQLAQFRNDIPEDIWTPALAHTYHALDLFVHESAMGVDCRESVYPSSPDDVLPGTTMAPVIEALTSCLNSIHSSFDTILAVDVEKIKNLTTLALARTAYPVVSLIKIYSLITAPGSRIGQVIDTQSLKVEYYLNRIIAHYRAAAALDGGRVAGKFGNIIMMLRNWFLKKRENGTELREIFGAEMHNPRDKQPVRHDNTPLHVLSDLAMGDQRSGNHRHQSNSNQGSIYSPSNLNQDMARNATTPATSYGAVEASTNWSPAPVTPQMSTVSNDSGMGDRSFYQSFTPNQPQPYGMPATIQYPQMSGVGDMPISQPMGMSELPAEAAFDPSLAILGNMMDGGLLSFPFAFDGNFQL</sequence>
<feature type="domain" description="Zn(2)-C6 fungal-type" evidence="10">
    <location>
        <begin position="55"/>
        <end position="89"/>
    </location>
</feature>
<dbReference type="GO" id="GO:0000976">
    <property type="term" value="F:transcription cis-regulatory region binding"/>
    <property type="evidence" value="ECO:0007669"/>
    <property type="project" value="TreeGrafter"/>
</dbReference>
<evidence type="ECO:0000313" key="11">
    <source>
        <dbReference type="EMBL" id="KAJ5531963.1"/>
    </source>
</evidence>
<feature type="compositionally biased region" description="Polar residues" evidence="9">
    <location>
        <begin position="133"/>
        <end position="144"/>
    </location>
</feature>
<dbReference type="GO" id="GO:0001216">
    <property type="term" value="F:DNA-binding transcription activator activity"/>
    <property type="evidence" value="ECO:0007669"/>
    <property type="project" value="UniProtKB-ARBA"/>
</dbReference>
<dbReference type="SUPFAM" id="SSF57701">
    <property type="entry name" value="Zn2/Cys6 DNA-binding domain"/>
    <property type="match status" value="1"/>
</dbReference>
<evidence type="ECO:0000256" key="8">
    <source>
        <dbReference type="SAM" id="Coils"/>
    </source>
</evidence>
<proteinExistence type="predicted"/>
<feature type="region of interest" description="Disordered" evidence="9">
    <location>
        <begin position="127"/>
        <end position="207"/>
    </location>
</feature>
<feature type="compositionally biased region" description="Polar residues" evidence="9">
    <location>
        <begin position="717"/>
        <end position="737"/>
    </location>
</feature>
<evidence type="ECO:0000256" key="2">
    <source>
        <dbReference type="ARBA" id="ARBA00022723"/>
    </source>
</evidence>
<dbReference type="InterPro" id="IPR036864">
    <property type="entry name" value="Zn2-C6_fun-type_DNA-bd_sf"/>
</dbReference>
<gene>
    <name evidence="11" type="ORF">N7494_008515</name>
</gene>
<keyword evidence="12" id="KW-1185">Reference proteome</keyword>
<dbReference type="InterPro" id="IPR007219">
    <property type="entry name" value="XnlR_reg_dom"/>
</dbReference>
<protein>
    <recommendedName>
        <fullName evidence="10">Zn(2)-C6 fungal-type domain-containing protein</fullName>
    </recommendedName>
</protein>
<evidence type="ECO:0000313" key="12">
    <source>
        <dbReference type="Proteomes" id="UP001220324"/>
    </source>
</evidence>
<dbReference type="GO" id="GO:0006351">
    <property type="term" value="P:DNA-templated transcription"/>
    <property type="evidence" value="ECO:0007669"/>
    <property type="project" value="InterPro"/>
</dbReference>
<dbReference type="FunFam" id="4.10.240.10:FF:000003">
    <property type="entry name" value="C6 transcription factor (Leu3)"/>
    <property type="match status" value="1"/>
</dbReference>
<keyword evidence="8" id="KW-0175">Coiled coil</keyword>
<dbReference type="CDD" id="cd00067">
    <property type="entry name" value="GAL4"/>
    <property type="match status" value="1"/>
</dbReference>
<feature type="non-terminal residue" evidence="11">
    <location>
        <position position="1"/>
    </location>
</feature>
<accession>A0AAD6GCI8</accession>
<dbReference type="InterPro" id="IPR001138">
    <property type="entry name" value="Zn2Cys6_DnaBD"/>
</dbReference>
<keyword evidence="3" id="KW-0862">Zinc</keyword>
<dbReference type="EMBL" id="JAQIZZ010000007">
    <property type="protein sequence ID" value="KAJ5531963.1"/>
    <property type="molecule type" value="Genomic_DNA"/>
</dbReference>
<comment type="subcellular location">
    <subcellularLocation>
        <location evidence="1">Nucleus</location>
    </subcellularLocation>
</comment>
<organism evidence="11 12">
    <name type="scientific">Penicillium frequentans</name>
    <dbReference type="NCBI Taxonomy" id="3151616"/>
    <lineage>
        <taxon>Eukaryota</taxon>
        <taxon>Fungi</taxon>
        <taxon>Dikarya</taxon>
        <taxon>Ascomycota</taxon>
        <taxon>Pezizomycotina</taxon>
        <taxon>Eurotiomycetes</taxon>
        <taxon>Eurotiomycetidae</taxon>
        <taxon>Eurotiales</taxon>
        <taxon>Aspergillaceae</taxon>
        <taxon>Penicillium</taxon>
    </lineage>
</organism>
<feature type="region of interest" description="Disordered" evidence="9">
    <location>
        <begin position="1"/>
        <end position="49"/>
    </location>
</feature>
<dbReference type="SMART" id="SM00066">
    <property type="entry name" value="GAL4"/>
    <property type="match status" value="1"/>
</dbReference>
<dbReference type="PANTHER" id="PTHR31845">
    <property type="entry name" value="FINGER DOMAIN PROTEIN, PUTATIVE-RELATED"/>
    <property type="match status" value="1"/>
</dbReference>
<feature type="compositionally biased region" description="Basic and acidic residues" evidence="9">
    <location>
        <begin position="145"/>
        <end position="154"/>
    </location>
</feature>
<keyword evidence="4" id="KW-0805">Transcription regulation</keyword>
<dbReference type="AlphaFoldDB" id="A0AAD6GCI8"/>
<evidence type="ECO:0000256" key="1">
    <source>
        <dbReference type="ARBA" id="ARBA00004123"/>
    </source>
</evidence>
<dbReference type="Pfam" id="PF04082">
    <property type="entry name" value="Fungal_trans"/>
    <property type="match status" value="1"/>
</dbReference>